<evidence type="ECO:0000313" key="2">
    <source>
        <dbReference type="Proteomes" id="UP000652219"/>
    </source>
</evidence>
<evidence type="ECO:0000313" key="1">
    <source>
        <dbReference type="EMBL" id="KAF6799503.1"/>
    </source>
</evidence>
<dbReference type="AlphaFoldDB" id="A0A8H6IV73"/>
<sequence>MERPQGAGVVTRDPSLLMETEDWSRPRQRVPSALEQQPDCEIKSDITRYGRDHGSWEQQASARQFGVRVALE</sequence>
<comment type="caution">
    <text evidence="1">The sequence shown here is derived from an EMBL/GenBank/DDBJ whole genome shotgun (WGS) entry which is preliminary data.</text>
</comment>
<reference evidence="1 2" key="1">
    <citation type="journal article" date="2020" name="Phytopathology">
        <title>Genome Sequence Resources of Colletotrichum truncatum, C. plurivorum, C. musicola, and C. sojae: Four Species Pathogenic to Soybean (Glycine max).</title>
        <authorList>
            <person name="Rogerio F."/>
            <person name="Boufleur T.R."/>
            <person name="Ciampi-Guillardi M."/>
            <person name="Sukno S.A."/>
            <person name="Thon M.R."/>
            <person name="Massola Junior N.S."/>
            <person name="Baroncelli R."/>
        </authorList>
    </citation>
    <scope>NUCLEOTIDE SEQUENCE [LARGE SCALE GENOMIC DNA]</scope>
    <source>
        <strain evidence="1 2">LFN0009</strain>
    </source>
</reference>
<organism evidence="1 2">
    <name type="scientific">Colletotrichum sojae</name>
    <dbReference type="NCBI Taxonomy" id="2175907"/>
    <lineage>
        <taxon>Eukaryota</taxon>
        <taxon>Fungi</taxon>
        <taxon>Dikarya</taxon>
        <taxon>Ascomycota</taxon>
        <taxon>Pezizomycotina</taxon>
        <taxon>Sordariomycetes</taxon>
        <taxon>Hypocreomycetidae</taxon>
        <taxon>Glomerellales</taxon>
        <taxon>Glomerellaceae</taxon>
        <taxon>Colletotrichum</taxon>
        <taxon>Colletotrichum orchidearum species complex</taxon>
    </lineage>
</organism>
<protein>
    <submittedName>
        <fullName evidence="1">Uncharacterized protein</fullName>
    </submittedName>
</protein>
<name>A0A8H6IV73_9PEZI</name>
<keyword evidence="2" id="KW-1185">Reference proteome</keyword>
<proteinExistence type="predicted"/>
<dbReference type="EMBL" id="WIGN01000320">
    <property type="protein sequence ID" value="KAF6799503.1"/>
    <property type="molecule type" value="Genomic_DNA"/>
</dbReference>
<gene>
    <name evidence="1" type="ORF">CSOJ01_12465</name>
</gene>
<accession>A0A8H6IV73</accession>
<dbReference type="Proteomes" id="UP000652219">
    <property type="component" value="Unassembled WGS sequence"/>
</dbReference>